<evidence type="ECO:0008006" key="5">
    <source>
        <dbReference type="Google" id="ProtNLM"/>
    </source>
</evidence>
<comment type="caution">
    <text evidence="3">The sequence shown here is derived from an EMBL/GenBank/DDBJ whole genome shotgun (WGS) entry which is preliminary data.</text>
</comment>
<evidence type="ECO:0000313" key="3">
    <source>
        <dbReference type="EMBL" id="RCW30843.1"/>
    </source>
</evidence>
<keyword evidence="2" id="KW-0812">Transmembrane</keyword>
<dbReference type="Proteomes" id="UP000252733">
    <property type="component" value="Unassembled WGS sequence"/>
</dbReference>
<proteinExistence type="predicted"/>
<sequence>MSEEHTDKLFKELNRLEVQPSDQVWANIDARLSQKKKRVVPLFWRWGMAASVLLLVGLFLMMPGEEVRETAHLTGKSNASENKELQPLMEKPEDPESAEEVVVASSGSERHELQEVSGETEAKIEDSDETVDAPHLMASLSEPVMAAEDLSSVDEDQQRSPLQKIRSNTHVRLSESSVAPGELVKLSDSNVPEYFGLSLPPRDLPEKSSGGVVLSGEYSPTYVYRDVSGSAVSGMNESGLMTSGGGFNVAVKMNARWQIETGVKYAMLGQEVTPQTEGRTMYGMADFSAENSVTLQEVKLNNSLGVIERDVSPAMNSDVREFQNASNAIVEMKSELSYTNESSVLEQNISYLQVPFTLRYQLLQQGPVLLSLAGGVGANWLVDNAAYLEMGGQRQNVGQTGGVADLSFSTHAGVAVSVLLYRGLGVRMEPRFNYFLSDISEDSPGKFRPYSFGVFTGLFYEW</sequence>
<dbReference type="RefSeq" id="WP_114437560.1">
    <property type="nucleotide sequence ID" value="NZ_PVTS01000005.1"/>
</dbReference>
<gene>
    <name evidence="3" type="ORF">DFO77_12061</name>
</gene>
<protein>
    <recommendedName>
        <fullName evidence="5">Outer membrane protein with beta-barrel domain</fullName>
    </recommendedName>
</protein>
<dbReference type="STRING" id="1168289.GCA_000259075_02685"/>
<accession>A0A2T0XNZ4</accession>
<evidence type="ECO:0000256" key="2">
    <source>
        <dbReference type="SAM" id="Phobius"/>
    </source>
</evidence>
<feature type="region of interest" description="Disordered" evidence="1">
    <location>
        <begin position="71"/>
        <end position="130"/>
    </location>
</feature>
<dbReference type="AlphaFoldDB" id="A0A2T0XNZ4"/>
<feature type="compositionally biased region" description="Basic and acidic residues" evidence="1">
    <location>
        <begin position="108"/>
        <end position="125"/>
    </location>
</feature>
<keyword evidence="2" id="KW-0472">Membrane</keyword>
<evidence type="ECO:0000313" key="4">
    <source>
        <dbReference type="Proteomes" id="UP000252733"/>
    </source>
</evidence>
<reference evidence="3 4" key="1">
    <citation type="submission" date="2018-07" db="EMBL/GenBank/DDBJ databases">
        <title>Freshwater and sediment microbial communities from various areas in North America, analyzing microbe dynamics in response to fracking.</title>
        <authorList>
            <person name="Lamendella R."/>
        </authorList>
    </citation>
    <scope>NUCLEOTIDE SEQUENCE [LARGE SCALE GENOMIC DNA]</scope>
    <source>
        <strain evidence="3 4">160A</strain>
    </source>
</reference>
<keyword evidence="4" id="KW-1185">Reference proteome</keyword>
<keyword evidence="2" id="KW-1133">Transmembrane helix</keyword>
<name>A0A2T0XNZ4_9BACT</name>
<feature type="transmembrane region" description="Helical" evidence="2">
    <location>
        <begin position="42"/>
        <end position="62"/>
    </location>
</feature>
<evidence type="ECO:0000256" key="1">
    <source>
        <dbReference type="SAM" id="MobiDB-lite"/>
    </source>
</evidence>
<organism evidence="3 4">
    <name type="scientific">Marinilabilia salmonicolor</name>
    <dbReference type="NCBI Taxonomy" id="989"/>
    <lineage>
        <taxon>Bacteria</taxon>
        <taxon>Pseudomonadati</taxon>
        <taxon>Bacteroidota</taxon>
        <taxon>Bacteroidia</taxon>
        <taxon>Marinilabiliales</taxon>
        <taxon>Marinilabiliaceae</taxon>
        <taxon>Marinilabilia</taxon>
    </lineage>
</organism>
<dbReference type="EMBL" id="QPIZ01000020">
    <property type="protein sequence ID" value="RCW30843.1"/>
    <property type="molecule type" value="Genomic_DNA"/>
</dbReference>